<dbReference type="EMBL" id="CP014544">
    <property type="protein sequence ID" value="AMO70039.1"/>
    <property type="molecule type" value="Genomic_DNA"/>
</dbReference>
<protein>
    <recommendedName>
        <fullName evidence="2">Amidohydrolase-related domain-containing protein</fullName>
    </recommendedName>
</protein>
<dbReference type="Gene3D" id="3.20.20.140">
    <property type="entry name" value="Metal-dependent hydrolases"/>
    <property type="match status" value="1"/>
</dbReference>
<dbReference type="KEGG" id="zal:AZF00_17795"/>
<gene>
    <name evidence="3" type="ORF">AZF00_17795</name>
</gene>
<evidence type="ECO:0000313" key="3">
    <source>
        <dbReference type="EMBL" id="AMO70039.1"/>
    </source>
</evidence>
<dbReference type="GO" id="GO:0016831">
    <property type="term" value="F:carboxy-lyase activity"/>
    <property type="evidence" value="ECO:0007669"/>
    <property type="project" value="InterPro"/>
</dbReference>
<feature type="domain" description="Amidohydrolase-related" evidence="2">
    <location>
        <begin position="20"/>
        <end position="282"/>
    </location>
</feature>
<organism evidence="3 4">
    <name type="scientific">Zhongshania aliphaticivorans</name>
    <dbReference type="NCBI Taxonomy" id="1470434"/>
    <lineage>
        <taxon>Bacteria</taxon>
        <taxon>Pseudomonadati</taxon>
        <taxon>Pseudomonadota</taxon>
        <taxon>Gammaproteobacteria</taxon>
        <taxon>Cellvibrionales</taxon>
        <taxon>Spongiibacteraceae</taxon>
        <taxon>Zhongshania</taxon>
    </lineage>
</organism>
<dbReference type="Pfam" id="PF04909">
    <property type="entry name" value="Amidohydro_2"/>
    <property type="match status" value="1"/>
</dbReference>
<dbReference type="InterPro" id="IPR032465">
    <property type="entry name" value="ACMSD"/>
</dbReference>
<name>A0A127M9Y7_9GAMM</name>
<sequence length="305" mass="33562">MQCFDKDKAKIFMGDSHFRDLDDRSWNAARRVEDMGRDGVSLQVLSAMPELLSYWMPSNKGQIICDHSNAFLADMVARDRKHFRGFGLVPLQDPESAAKGLSDIINKFGLSGVEVGSNVNGRMLGDSFFNPFWEAAEDLELAVFVHALHPVAVKSINATPIFTNMVGFPVDVAMAVSSLIISGTLERYPRLKIGFSHGGGGLGSMLGRLDKWWEISDGYGGSCFKKPSEQAKGLFLDSNVYDPIYLGHLENIVSPGHIFAGSDYPYSLMQESLSDYIGSAKFNASSLMDVRYKAAEAFLGEIIYS</sequence>
<dbReference type="PANTHER" id="PTHR21240:SF28">
    <property type="entry name" value="ISO-OROTATE DECARBOXYLASE (EUROFUNG)"/>
    <property type="match status" value="1"/>
</dbReference>
<dbReference type="Proteomes" id="UP000074119">
    <property type="component" value="Chromosome"/>
</dbReference>
<dbReference type="AlphaFoldDB" id="A0A127M9Y7"/>
<dbReference type="InterPro" id="IPR032466">
    <property type="entry name" value="Metal_Hydrolase"/>
</dbReference>
<dbReference type="GO" id="GO:0005737">
    <property type="term" value="C:cytoplasm"/>
    <property type="evidence" value="ECO:0007669"/>
    <property type="project" value="TreeGrafter"/>
</dbReference>
<accession>A0A127M9Y7</accession>
<reference evidence="3 4" key="1">
    <citation type="submission" date="2015-12" db="EMBL/GenBank/DDBJ databases">
        <authorList>
            <person name="Shamseldin A."/>
            <person name="Moawad H."/>
            <person name="Abd El-Rahim W.M."/>
            <person name="Sadowsky M.J."/>
        </authorList>
    </citation>
    <scope>NUCLEOTIDE SEQUENCE [LARGE SCALE GENOMIC DNA]</scope>
    <source>
        <strain evidence="3 4">SM2</strain>
    </source>
</reference>
<dbReference type="InterPro" id="IPR006680">
    <property type="entry name" value="Amidohydro-rel"/>
</dbReference>
<evidence type="ECO:0000313" key="4">
    <source>
        <dbReference type="Proteomes" id="UP000074119"/>
    </source>
</evidence>
<dbReference type="STRING" id="1470434.AZF00_17795"/>
<proteinExistence type="predicted"/>
<dbReference type="GO" id="GO:0016787">
    <property type="term" value="F:hydrolase activity"/>
    <property type="evidence" value="ECO:0007669"/>
    <property type="project" value="InterPro"/>
</dbReference>
<keyword evidence="1" id="KW-0456">Lyase</keyword>
<dbReference type="PANTHER" id="PTHR21240">
    <property type="entry name" value="2-AMINO-3-CARBOXYLMUCONATE-6-SEMIALDEHYDE DECARBOXYLASE"/>
    <property type="match status" value="1"/>
</dbReference>
<evidence type="ECO:0000256" key="1">
    <source>
        <dbReference type="ARBA" id="ARBA00023239"/>
    </source>
</evidence>
<dbReference type="SUPFAM" id="SSF51556">
    <property type="entry name" value="Metallo-dependent hydrolases"/>
    <property type="match status" value="1"/>
</dbReference>
<evidence type="ECO:0000259" key="2">
    <source>
        <dbReference type="Pfam" id="PF04909"/>
    </source>
</evidence>
<dbReference type="GO" id="GO:0019748">
    <property type="term" value="P:secondary metabolic process"/>
    <property type="evidence" value="ECO:0007669"/>
    <property type="project" value="TreeGrafter"/>
</dbReference>